<sequence>MTGKNSRDIKSSYLIQRSCPAKLSLVTYRPTTSTELNDSDNLADHHLPDPSANLSLLAEEVLKERPDQPHLTLIISHRSVPVCDVQELSTRMAKPPP</sequence>
<evidence type="ECO:0000313" key="1">
    <source>
        <dbReference type="EMBL" id="WAQ80801.1"/>
    </source>
</evidence>
<dbReference type="GeneID" id="77806029"/>
<protein>
    <submittedName>
        <fullName evidence="1">Uncharacterized protein</fullName>
    </submittedName>
</protein>
<reference evidence="1" key="1">
    <citation type="submission" date="2022-10" db="EMBL/GenBank/DDBJ databases">
        <title>Puccinia triticina Genome sequencing and assembly.</title>
        <authorList>
            <person name="Li C."/>
        </authorList>
    </citation>
    <scope>NUCLEOTIDE SEQUENCE</scope>
    <source>
        <strain evidence="1">Pt15</strain>
    </source>
</reference>
<accession>A0ABY7C9H0</accession>
<gene>
    <name evidence="1" type="ORF">PtA15_1A139</name>
</gene>
<name>A0ABY7C9H0_9BASI</name>
<dbReference type="EMBL" id="CP110421">
    <property type="protein sequence ID" value="WAQ80801.1"/>
    <property type="molecule type" value="Genomic_DNA"/>
</dbReference>
<keyword evidence="2" id="KW-1185">Reference proteome</keyword>
<organism evidence="1 2">
    <name type="scientific">Puccinia triticina</name>
    <dbReference type="NCBI Taxonomy" id="208348"/>
    <lineage>
        <taxon>Eukaryota</taxon>
        <taxon>Fungi</taxon>
        <taxon>Dikarya</taxon>
        <taxon>Basidiomycota</taxon>
        <taxon>Pucciniomycotina</taxon>
        <taxon>Pucciniomycetes</taxon>
        <taxon>Pucciniales</taxon>
        <taxon>Pucciniaceae</taxon>
        <taxon>Puccinia</taxon>
    </lineage>
</organism>
<proteinExistence type="predicted"/>
<dbReference type="RefSeq" id="XP_053016356.1">
    <property type="nucleotide sequence ID" value="XM_053165134.1"/>
</dbReference>
<evidence type="ECO:0000313" key="2">
    <source>
        <dbReference type="Proteomes" id="UP001164743"/>
    </source>
</evidence>
<dbReference type="Proteomes" id="UP001164743">
    <property type="component" value="Chromosome 1A"/>
</dbReference>